<accession>A0A0P6IQB4</accession>
<name>A0A0P6IQB4_9CRUS</name>
<organism evidence="1">
    <name type="scientific">Daphnia magna</name>
    <dbReference type="NCBI Taxonomy" id="35525"/>
    <lineage>
        <taxon>Eukaryota</taxon>
        <taxon>Metazoa</taxon>
        <taxon>Ecdysozoa</taxon>
        <taxon>Arthropoda</taxon>
        <taxon>Crustacea</taxon>
        <taxon>Branchiopoda</taxon>
        <taxon>Diplostraca</taxon>
        <taxon>Cladocera</taxon>
        <taxon>Anomopoda</taxon>
        <taxon>Daphniidae</taxon>
        <taxon>Daphnia</taxon>
    </lineage>
</organism>
<proteinExistence type="predicted"/>
<sequence length="69" mass="8197">MLKIFPFHLRNKTELLVYICTTESTVIRGSMIIRILIRLICHLTRPTKHESFFISEISAYWVDHSSYLL</sequence>
<evidence type="ECO:0000313" key="1">
    <source>
        <dbReference type="EMBL" id="JAN66145.1"/>
    </source>
</evidence>
<protein>
    <submittedName>
        <fullName evidence="1">Uncharacterized protein</fullName>
    </submittedName>
</protein>
<dbReference type="EMBL" id="GDIQ01028592">
    <property type="protein sequence ID" value="JAN66145.1"/>
    <property type="molecule type" value="Transcribed_RNA"/>
</dbReference>
<reference evidence="1" key="1">
    <citation type="submission" date="2015-10" db="EMBL/GenBank/DDBJ databases">
        <title>EvidentialGene: Evidence-directed Construction of Complete mRNA Transcriptomes without Genomes.</title>
        <authorList>
            <person name="Gilbert D.G."/>
        </authorList>
    </citation>
    <scope>NUCLEOTIDE SEQUENCE</scope>
</reference>
<dbReference type="AlphaFoldDB" id="A0A0P6IQB4"/>